<evidence type="ECO:0000313" key="3">
    <source>
        <dbReference type="Proteomes" id="UP001152888"/>
    </source>
</evidence>
<accession>A0A9P0P3Z3</accession>
<reference evidence="2" key="1">
    <citation type="submission" date="2022-03" db="EMBL/GenBank/DDBJ databases">
        <authorList>
            <person name="Sayadi A."/>
        </authorList>
    </citation>
    <scope>NUCLEOTIDE SEQUENCE</scope>
</reference>
<proteinExistence type="predicted"/>
<keyword evidence="1" id="KW-0732">Signal</keyword>
<keyword evidence="3" id="KW-1185">Reference proteome</keyword>
<dbReference type="InterPro" id="IPR011047">
    <property type="entry name" value="Quinoprotein_ADH-like_sf"/>
</dbReference>
<dbReference type="SUPFAM" id="SSF50998">
    <property type="entry name" value="Quinoprotein alcohol dehydrogenase-like"/>
    <property type="match status" value="1"/>
</dbReference>
<dbReference type="InterPro" id="IPR018391">
    <property type="entry name" value="PQQ_b-propeller_rpt"/>
</dbReference>
<feature type="chain" id="PRO_5040302417" evidence="1">
    <location>
        <begin position="21"/>
        <end position="90"/>
    </location>
</feature>
<organism evidence="2 3">
    <name type="scientific">Acanthoscelides obtectus</name>
    <name type="common">Bean weevil</name>
    <name type="synonym">Bruchus obtectus</name>
    <dbReference type="NCBI Taxonomy" id="200917"/>
    <lineage>
        <taxon>Eukaryota</taxon>
        <taxon>Metazoa</taxon>
        <taxon>Ecdysozoa</taxon>
        <taxon>Arthropoda</taxon>
        <taxon>Hexapoda</taxon>
        <taxon>Insecta</taxon>
        <taxon>Pterygota</taxon>
        <taxon>Neoptera</taxon>
        <taxon>Endopterygota</taxon>
        <taxon>Coleoptera</taxon>
        <taxon>Polyphaga</taxon>
        <taxon>Cucujiformia</taxon>
        <taxon>Chrysomeloidea</taxon>
        <taxon>Chrysomelidae</taxon>
        <taxon>Bruchinae</taxon>
        <taxon>Bruchini</taxon>
        <taxon>Acanthoscelides</taxon>
    </lineage>
</organism>
<sequence length="90" mass="9737">MFKIVLALLSLVFGISFGNGIPSLPYCSEKTGSGLLLVSTLDGRMSALNITGDIVWQIQTGPGPLLHSNIHNLEVRVTSNAHFLILKKVY</sequence>
<dbReference type="AlphaFoldDB" id="A0A9P0P3Z3"/>
<dbReference type="Proteomes" id="UP001152888">
    <property type="component" value="Unassembled WGS sequence"/>
</dbReference>
<evidence type="ECO:0000313" key="2">
    <source>
        <dbReference type="EMBL" id="CAH1964480.1"/>
    </source>
</evidence>
<dbReference type="EMBL" id="CAKOFQ010006715">
    <property type="protein sequence ID" value="CAH1964480.1"/>
    <property type="molecule type" value="Genomic_DNA"/>
</dbReference>
<evidence type="ECO:0000256" key="1">
    <source>
        <dbReference type="SAM" id="SignalP"/>
    </source>
</evidence>
<dbReference type="SMART" id="SM00564">
    <property type="entry name" value="PQQ"/>
    <property type="match status" value="1"/>
</dbReference>
<name>A0A9P0P3Z3_ACAOB</name>
<protein>
    <submittedName>
        <fullName evidence="2">Uncharacterized protein</fullName>
    </submittedName>
</protein>
<gene>
    <name evidence="2" type="ORF">ACAOBT_LOCUS5821</name>
</gene>
<feature type="signal peptide" evidence="1">
    <location>
        <begin position="1"/>
        <end position="20"/>
    </location>
</feature>
<dbReference type="OrthoDB" id="341578at2759"/>
<comment type="caution">
    <text evidence="2">The sequence shown here is derived from an EMBL/GenBank/DDBJ whole genome shotgun (WGS) entry which is preliminary data.</text>
</comment>